<dbReference type="FunFam" id="1.20.1420.10:FF:000007">
    <property type="entry name" value="Talin 2"/>
    <property type="match status" value="1"/>
</dbReference>
<dbReference type="Pfam" id="PF21865">
    <property type="entry name" value="TLN1-like_RS"/>
    <property type="match status" value="2"/>
</dbReference>
<keyword evidence="3" id="KW-0175">Coiled coil</keyword>
<reference evidence="5" key="2">
    <citation type="submission" date="2025-08" db="UniProtKB">
        <authorList>
            <consortium name="Ensembl"/>
        </authorList>
    </citation>
    <scope>IDENTIFICATION</scope>
</reference>
<dbReference type="Pfam" id="PF25177">
    <property type="entry name" value="Talin_VBS2"/>
    <property type="match status" value="1"/>
</dbReference>
<feature type="domain" description="I/LWEQ" evidence="4">
    <location>
        <begin position="1503"/>
        <end position="1746"/>
    </location>
</feature>
<evidence type="ECO:0000259" key="4">
    <source>
        <dbReference type="PROSITE" id="PS50945"/>
    </source>
</evidence>
<name>A0A7N6A939_ANATE</name>
<dbReference type="FunFam" id="1.20.120.230:FF:000005">
    <property type="entry name" value="Talin 1"/>
    <property type="match status" value="1"/>
</dbReference>
<dbReference type="SMART" id="SM00307">
    <property type="entry name" value="ILWEQ"/>
    <property type="match status" value="1"/>
</dbReference>
<dbReference type="SUPFAM" id="SSF109885">
    <property type="entry name" value="I/LWEQ domain"/>
    <property type="match status" value="3"/>
</dbReference>
<dbReference type="Pfam" id="PF09141">
    <property type="entry name" value="Talin_middle"/>
    <property type="match status" value="1"/>
</dbReference>
<dbReference type="GeneTree" id="ENSGT00940000154699"/>
<dbReference type="FunFam" id="1.20.1420.10:FF:000006">
    <property type="entry name" value="Talin 2"/>
    <property type="match status" value="1"/>
</dbReference>
<dbReference type="GO" id="GO:0005925">
    <property type="term" value="C:focal adhesion"/>
    <property type="evidence" value="ECO:0007669"/>
    <property type="project" value="InterPro"/>
</dbReference>
<dbReference type="GO" id="GO:0098609">
    <property type="term" value="P:cell-cell adhesion"/>
    <property type="evidence" value="ECO:0007669"/>
    <property type="project" value="TreeGrafter"/>
</dbReference>
<evidence type="ECO:0000313" key="6">
    <source>
        <dbReference type="Proteomes" id="UP000265040"/>
    </source>
</evidence>
<dbReference type="InterPro" id="IPR002558">
    <property type="entry name" value="ILWEQ_dom"/>
</dbReference>
<dbReference type="Pfam" id="PF21692">
    <property type="entry name" value="Talin_R4"/>
    <property type="match status" value="1"/>
</dbReference>
<evidence type="ECO:0000256" key="1">
    <source>
        <dbReference type="ARBA" id="ARBA00004496"/>
    </source>
</evidence>
<evidence type="ECO:0000256" key="3">
    <source>
        <dbReference type="SAM" id="Coils"/>
    </source>
</evidence>
<dbReference type="GO" id="GO:0005178">
    <property type="term" value="F:integrin binding"/>
    <property type="evidence" value="ECO:0007669"/>
    <property type="project" value="TreeGrafter"/>
</dbReference>
<comment type="subcellular location">
    <subcellularLocation>
        <location evidence="1">Cytoplasm</location>
    </subcellularLocation>
</comment>
<dbReference type="FunFam" id="1.20.1420.10:FF:000001">
    <property type="entry name" value="Talin 2"/>
    <property type="match status" value="1"/>
</dbReference>
<dbReference type="InterPro" id="IPR036476">
    <property type="entry name" value="Talin_cent_sf"/>
</dbReference>
<dbReference type="FunFam" id="1.20.120.230:FF:000009">
    <property type="entry name" value="Talin 2"/>
    <property type="match status" value="1"/>
</dbReference>
<feature type="coiled-coil region" evidence="3">
    <location>
        <begin position="1714"/>
        <end position="1741"/>
    </location>
</feature>
<feature type="coiled-coil region" evidence="3">
    <location>
        <begin position="629"/>
        <end position="656"/>
    </location>
</feature>
<keyword evidence="6" id="KW-1185">Reference proteome</keyword>
<keyword evidence="2" id="KW-0963">Cytoplasm</keyword>
<dbReference type="Pfam" id="PF01608">
    <property type="entry name" value="I_LWEQ"/>
    <property type="match status" value="1"/>
</dbReference>
<dbReference type="GO" id="GO:0030036">
    <property type="term" value="P:actin cytoskeleton organization"/>
    <property type="evidence" value="ECO:0007669"/>
    <property type="project" value="TreeGrafter"/>
</dbReference>
<dbReference type="PANTHER" id="PTHR19981:SF34">
    <property type="entry name" value="TALIN-2"/>
    <property type="match status" value="1"/>
</dbReference>
<dbReference type="PROSITE" id="PS50945">
    <property type="entry name" value="I_LWEQ"/>
    <property type="match status" value="1"/>
</dbReference>
<dbReference type="SUPFAM" id="SSF109880">
    <property type="entry name" value="A middle domain of Talin 1"/>
    <property type="match status" value="1"/>
</dbReference>
<dbReference type="InterPro" id="IPR054082">
    <property type="entry name" value="Talin_IBS2B"/>
</dbReference>
<dbReference type="GO" id="GO:0005737">
    <property type="term" value="C:cytoplasm"/>
    <property type="evidence" value="ECO:0007669"/>
    <property type="project" value="UniProtKB-SubCell"/>
</dbReference>
<sequence length="1755" mass="184575">MFKNEFDLSTILQQQFNRVGRVEHGSVALPGVIRSGSIGTESLSMGTMPSAQQQITMGQMHRGHMPPLSSAQQALMGTINTSMQAVQKAQIDLGEVDDLPPLGQDMASKVWIQNKMDESKHEIHSQVDAITAGTASVVNLTAGDPMDTDYTAVGCAITTISSNLTEMSKGVKLLAALMEDDVGGGNDLMKAARTLAGAVSDLLKAVEPASGEPRQTVLTAAGSIGQASGDLLRQIGESETDERFQDILMNLAKAVANAAAMLVLKAKNVAQVAEDTVLQNRVIAAATQCALSTSQLVACAKVVSPTISSPVCQEQLIEAGKLVDRSVESCVQACLSATEDGELLKQVSAAASVVSQALGDLLQHVRQYTSRGEPIGRYDQATDTIMTVTESIFSSMGDAGEMVRQARVLAQATSDLVNAMRSDAEAEVDVDNSKKLLAAAKLLADATARMVEAAKGAAAYPENEDQQQRLREAAEGLRVATNAAAQSAIKKKLINRLENAAKQAAAAATQTIAAAQNAAASNKNTAAHQQLVQSCKAVADHIPQLVQGVRGSQAKPEELSAQLALIIASQNFLQPGSKMVTSAKSSVPTVTDQAAAMQLGQCAKNLATCLAELRTSAQKAHEACGPMEIDSALTAIQTLRSELQDAKLAAVNAQLKPLPGESLEKCAQDLGSTSKSVGSSMAQLLTCAAQGNEHYTGIAARETAQALKTLAQAARGVAASTTDPKAAAGMLDSARDVMEGSALLIHEAKQALISPGDAESQQRLAQVAKAVSHSLNNCVNCLPGQKDVDMALKSIGEASKKLLIETIPPTSKSFQEAQSDLNQTAADLNQSAGDVVHASRGSSSQLAVASGKFSQDFDEFLDAGIEMAGHTQKKDDQVQVIGNLKNISMASSKLLLAAKSLSVDPAAANAKNLLAAAARAVTDSINQLIMLCTQQAPGQKECDNALRELEAVRGMLGNPNEPVSDLSYFDCIESVMENSKVLGESMAGISQNCKTGDVSASHTHDAIAEAAQLMKEAVDDIMVTLNEAASEVGMVGGMVESIAEAMAKLDEGTPPEPEGSFVDYQTSMVKYSKGIAVTAQEMMTKSVTAPDELGALASQVTVDYSQLAVQGRLAAHTAEPEEIGFQIKTRVQELGHGCIFLVQKAGALQITPSDSFTKRELIDCARAVTEKVSLVLSALQAGNKGTQACITAASAVSGIIADLDTTIMFASAGTLNAENDESFADHRENILKTAKALVEDTKMLVSGAASGQDKLAQAAQSSAKTITQLTDVVKLGAASIGSDDPETQVVLINAVKDVAKALAELISATKCAAGKAADDPSMYQLKSAAKVMVTNVTSLLKTVKAVEDEATRGTRALEATIECIKQEMLFQSRDPPNKTTTPEEFIRMTKGITMATAKAVAAGNSARQEDIIHTANLSRKAISDMLTTCKQAAYHPEVNEEVKNRALMFGAECTTGYIDLLEQVLLVLQRPGAEQKQHLAACSKRVAGAVTELIQTAEAMKGSEWVDPEDPTVIAETELLGAAASIEAAAKKLEQLKPRAKPKQADETLNFEEQILEAAKSIAAATSALVKSASAAQRELVAQGKVGLIPANAVDDGQWSQGLISAARMVAAATSNLCEAANASVQGHASEEKLISSAKQVAASTAQLLVACKVKADQDSEAMRRLQHYVLIAGNAVKKASDNLVRAAQKAAFDKADEDNVVVKTKFVGGIAQIIAAQEEMLRKERELEEARKKLAQIRQQQYKFLPSELREDNN</sequence>
<dbReference type="InterPro" id="IPR035964">
    <property type="entry name" value="I/LWEQ_dom_sf"/>
</dbReference>
<evidence type="ECO:0000256" key="2">
    <source>
        <dbReference type="ARBA" id="ARBA00022490"/>
    </source>
</evidence>
<dbReference type="Pfam" id="PF08913">
    <property type="entry name" value="VBS"/>
    <property type="match status" value="1"/>
</dbReference>
<dbReference type="Proteomes" id="UP000265040">
    <property type="component" value="Chromosome 3"/>
</dbReference>
<dbReference type="InterPro" id="IPR036723">
    <property type="entry name" value="Alpha-catenin/vinculin-like_sf"/>
</dbReference>
<protein>
    <recommendedName>
        <fullName evidence="4">I/LWEQ domain-containing protein</fullName>
    </recommendedName>
</protein>
<evidence type="ECO:0000313" key="5">
    <source>
        <dbReference type="Ensembl" id="ENSATEP00000044999.1"/>
    </source>
</evidence>
<dbReference type="SUPFAM" id="SSF47220">
    <property type="entry name" value="alpha-catenin/vinculin-like"/>
    <property type="match status" value="4"/>
</dbReference>
<accession>A0A7N6A939</accession>
<dbReference type="Pfam" id="PF21896">
    <property type="entry name" value="Talin_IBS2B"/>
    <property type="match status" value="2"/>
</dbReference>
<reference evidence="5" key="1">
    <citation type="submission" date="2021-04" db="EMBL/GenBank/DDBJ databases">
        <authorList>
            <consortium name="Wellcome Sanger Institute Data Sharing"/>
        </authorList>
    </citation>
    <scope>NUCLEOTIDE SEQUENCE [LARGE SCALE GENOMIC DNA]</scope>
</reference>
<dbReference type="GO" id="GO:0001726">
    <property type="term" value="C:ruffle"/>
    <property type="evidence" value="ECO:0007669"/>
    <property type="project" value="InterPro"/>
</dbReference>
<dbReference type="FunFam" id="1.20.1420.10:FF:000004">
    <property type="entry name" value="Talin 2"/>
    <property type="match status" value="1"/>
</dbReference>
<dbReference type="Gene3D" id="1.20.120.230">
    <property type="entry name" value="Alpha-catenin/vinculin-like"/>
    <property type="match status" value="4"/>
</dbReference>
<organism evidence="5 6">
    <name type="scientific">Anabas testudineus</name>
    <name type="common">Climbing perch</name>
    <name type="synonym">Anthias testudineus</name>
    <dbReference type="NCBI Taxonomy" id="64144"/>
    <lineage>
        <taxon>Eukaryota</taxon>
        <taxon>Metazoa</taxon>
        <taxon>Chordata</taxon>
        <taxon>Craniata</taxon>
        <taxon>Vertebrata</taxon>
        <taxon>Euteleostomi</taxon>
        <taxon>Actinopterygii</taxon>
        <taxon>Neopterygii</taxon>
        <taxon>Teleostei</taxon>
        <taxon>Neoteleostei</taxon>
        <taxon>Acanthomorphata</taxon>
        <taxon>Anabantaria</taxon>
        <taxon>Anabantiformes</taxon>
        <taxon>Anabantoidei</taxon>
        <taxon>Anabantidae</taxon>
        <taxon>Anabas</taxon>
    </lineage>
</organism>
<dbReference type="Gene3D" id="1.20.1410.10">
    <property type="entry name" value="I/LWEQ domain"/>
    <property type="match status" value="1"/>
</dbReference>
<dbReference type="GO" id="GO:0005200">
    <property type="term" value="F:structural constituent of cytoskeleton"/>
    <property type="evidence" value="ECO:0007669"/>
    <property type="project" value="InterPro"/>
</dbReference>
<dbReference type="FunFam" id="1.20.120.230:FF:000004">
    <property type="entry name" value="Talin 2"/>
    <property type="match status" value="1"/>
</dbReference>
<dbReference type="InterPro" id="IPR049108">
    <property type="entry name" value="Talin_R4"/>
</dbReference>
<dbReference type="FunFam" id="1.20.1420.10:FF:000002">
    <property type="entry name" value="Talin 2"/>
    <property type="match status" value="1"/>
</dbReference>
<dbReference type="InterPro" id="IPR015009">
    <property type="entry name" value="Vinculin-bd_dom"/>
</dbReference>
<dbReference type="FunFam" id="1.20.120.230:FF:000003">
    <property type="entry name" value="Talin 2"/>
    <property type="match status" value="1"/>
</dbReference>
<dbReference type="GO" id="GO:0051015">
    <property type="term" value="F:actin filament binding"/>
    <property type="evidence" value="ECO:0007669"/>
    <property type="project" value="InterPro"/>
</dbReference>
<reference evidence="5" key="3">
    <citation type="submission" date="2025-09" db="UniProtKB">
        <authorList>
            <consortium name="Ensembl"/>
        </authorList>
    </citation>
    <scope>IDENTIFICATION</scope>
</reference>
<dbReference type="InterPro" id="IPR015224">
    <property type="entry name" value="Talin_cent"/>
</dbReference>
<dbReference type="InterPro" id="IPR054060">
    <property type="entry name" value="TLN1-like_RS"/>
</dbReference>
<dbReference type="GO" id="GO:0005886">
    <property type="term" value="C:plasma membrane"/>
    <property type="evidence" value="ECO:0007669"/>
    <property type="project" value="TreeGrafter"/>
</dbReference>
<proteinExistence type="predicted"/>
<dbReference type="Ensembl" id="ENSATET00000041680.2">
    <property type="protein sequence ID" value="ENSATEP00000044999.1"/>
    <property type="gene ID" value="ENSATEG00000018461.3"/>
</dbReference>
<dbReference type="FunFam" id="1.20.1410.10:FF:000001">
    <property type="entry name" value="Talin 2"/>
    <property type="match status" value="1"/>
</dbReference>
<dbReference type="PANTHER" id="PTHR19981">
    <property type="entry name" value="TALIN"/>
    <property type="match status" value="1"/>
</dbReference>
<dbReference type="InterPro" id="IPR057346">
    <property type="entry name" value="Talin1/2_VBS2"/>
</dbReference>
<dbReference type="Gene3D" id="1.20.1420.10">
    <property type="entry name" value="Talin, central domain"/>
    <property type="match status" value="6"/>
</dbReference>